<keyword evidence="2" id="KW-1185">Reference proteome</keyword>
<protein>
    <submittedName>
        <fullName evidence="1">Uncharacterized protein</fullName>
    </submittedName>
</protein>
<dbReference type="Proteomes" id="UP000694260">
    <property type="component" value="Segment"/>
</dbReference>
<evidence type="ECO:0000313" key="2">
    <source>
        <dbReference type="Proteomes" id="UP000694260"/>
    </source>
</evidence>
<dbReference type="EMBL" id="MW965453">
    <property type="protein sequence ID" value="QVE65544.1"/>
    <property type="molecule type" value="Genomic_DNA"/>
</dbReference>
<organism evidence="1 2">
    <name type="scientific">Ralstonia phage vB_RsoP_BMB50</name>
    <dbReference type="NCBI Taxonomy" id="2834269"/>
    <lineage>
        <taxon>Viruses</taxon>
        <taxon>Duplodnaviria</taxon>
        <taxon>Heunggongvirae</taxon>
        <taxon>Uroviricota</taxon>
        <taxon>Caudoviricetes</taxon>
        <taxon>Autographivirales</taxon>
        <taxon>Autonotataviridae</taxon>
        <taxon>Okabevirinae</taxon>
        <taxon>Hongshanvirus</taxon>
        <taxon>Hongshanvirus BMB50</taxon>
    </lineage>
</organism>
<reference evidence="1" key="1">
    <citation type="submission" date="2021-04" db="EMBL/GenBank/DDBJ databases">
        <title>Genomic characterization of the novel lytic bacteriophage vB_RsoP_BMB50 infecting Ralstonia solanacearum.</title>
        <authorList>
            <person name="Wang K."/>
            <person name="Liu Q."/>
            <person name="Dong Z."/>
            <person name="Sun M."/>
            <person name="Peng D."/>
        </authorList>
    </citation>
    <scope>NUCLEOTIDE SEQUENCE</scope>
</reference>
<accession>A0A8E5KHE2</accession>
<proteinExistence type="predicted"/>
<name>A0A8E5KHE2_9CAUD</name>
<evidence type="ECO:0000313" key="1">
    <source>
        <dbReference type="EMBL" id="QVE65544.1"/>
    </source>
</evidence>
<sequence>MAFAHKQHLALARKAHALIVSLYVRALRANVAFHEAKERAEEVRKDLAFAAAKAARDYAEDAREDYYDARVEAERVRYAASEEAAQIGGKL</sequence>